<dbReference type="GO" id="GO:0031146">
    <property type="term" value="P:SCF-dependent proteasomal ubiquitin-dependent protein catabolic process"/>
    <property type="evidence" value="ECO:0007669"/>
    <property type="project" value="TreeGrafter"/>
</dbReference>
<dbReference type="PANTHER" id="PTHR13318">
    <property type="entry name" value="PARTNER OF PAIRED, ISOFORM B-RELATED"/>
    <property type="match status" value="1"/>
</dbReference>
<reference evidence="1" key="1">
    <citation type="journal article" date="2012" name="Proc. Natl. Acad. Sci. U.S.A.">
        <title>Antigenic diversity is generated by distinct evolutionary mechanisms in African trypanosome species.</title>
        <authorList>
            <person name="Jackson A.P."/>
            <person name="Berry A."/>
            <person name="Aslett M."/>
            <person name="Allison H.C."/>
            <person name="Burton P."/>
            <person name="Vavrova-Anderson J."/>
            <person name="Brown R."/>
            <person name="Browne H."/>
            <person name="Corton N."/>
            <person name="Hauser H."/>
            <person name="Gamble J."/>
            <person name="Gilderthorp R."/>
            <person name="Marcello L."/>
            <person name="McQuillan J."/>
            <person name="Otto T.D."/>
            <person name="Quail M.A."/>
            <person name="Sanders M.J."/>
            <person name="van Tonder A."/>
            <person name="Ginger M.L."/>
            <person name="Field M.C."/>
            <person name="Barry J.D."/>
            <person name="Hertz-Fowler C."/>
            <person name="Berriman M."/>
        </authorList>
    </citation>
    <scope>NUCLEOTIDE SEQUENCE</scope>
    <source>
        <strain evidence="1">Y486</strain>
    </source>
</reference>
<dbReference type="GO" id="GO:0019005">
    <property type="term" value="C:SCF ubiquitin ligase complex"/>
    <property type="evidence" value="ECO:0007669"/>
    <property type="project" value="TreeGrafter"/>
</dbReference>
<evidence type="ECO:0008006" key="2">
    <source>
        <dbReference type="Google" id="ProtNLM"/>
    </source>
</evidence>
<organism evidence="1">
    <name type="scientific">Trypanosoma vivax (strain Y486)</name>
    <dbReference type="NCBI Taxonomy" id="1055687"/>
    <lineage>
        <taxon>Eukaryota</taxon>
        <taxon>Discoba</taxon>
        <taxon>Euglenozoa</taxon>
        <taxon>Kinetoplastea</taxon>
        <taxon>Metakinetoplastina</taxon>
        <taxon>Trypanosomatida</taxon>
        <taxon>Trypanosomatidae</taxon>
        <taxon>Trypanosoma</taxon>
        <taxon>Duttonella</taxon>
    </lineage>
</organism>
<sequence length="489" mass="54694">MLSRSSLEPITGDVDSINLLHQVMRYVPYNRRTLCTMRCVSKPYRRAVQHPNSPWACHEDVMISRYGQCIIFNAKDDDKGRSNFQLCSVSPVGRKFETFSAKILSRYHQRVADGLTRLVLHHSPIDMSFFEIIAPLSNLRALELVSCRSIKSIAESSNVSSLESLEVHLCPLEPDGVTGLFLPKLRRLKLHSCYKLSNVSGISRETVASLEELYLENCNVSDETASELCAGFTPNLRVLHLPGTRVDSALTHIPEKVRCSKLSSLHLRETPVRFETLCDLAPSVQGQLEFLSLDGCTELESFEPLGRLQQLRFLDVSGSYHGEGLHFLTRCTKLELFRMSDSQIENIVFLSSLQFLRVLDAPRSALSDPSLMFLEDLPMLDTVVLTGCVLITNVNVLSTCPRIRRIFCARTSVTNEGITLLTECPVLEELDLRMTAVTDVNFLASCQSLKSINVCNAVSSVDGLQSLLNRKDLEVIHDSFDMDGDFSGI</sequence>
<accession>G0U0N8</accession>
<name>G0U0N8_TRYVY</name>
<dbReference type="EMBL" id="HE573024">
    <property type="protein sequence ID" value="CCC49637.1"/>
    <property type="molecule type" value="Genomic_DNA"/>
</dbReference>
<dbReference type="OMA" id="CTMRCVS"/>
<dbReference type="VEuPathDB" id="TriTrypDB:TvY486_0802460"/>
<evidence type="ECO:0000313" key="1">
    <source>
        <dbReference type="EMBL" id="CCC49637.1"/>
    </source>
</evidence>
<gene>
    <name evidence="1" type="ORF">TVY486_0802460</name>
</gene>
<dbReference type="InterPro" id="IPR032675">
    <property type="entry name" value="LRR_dom_sf"/>
</dbReference>
<protein>
    <recommendedName>
        <fullName evidence="2">Leucine-rich repeat protein (LRRP)</fullName>
    </recommendedName>
</protein>
<proteinExistence type="predicted"/>
<dbReference type="Gene3D" id="3.80.10.10">
    <property type="entry name" value="Ribonuclease Inhibitor"/>
    <property type="match status" value="3"/>
</dbReference>
<dbReference type="AlphaFoldDB" id="G0U0N8"/>
<dbReference type="SUPFAM" id="SSF52058">
    <property type="entry name" value="L domain-like"/>
    <property type="match status" value="1"/>
</dbReference>